<dbReference type="GO" id="GO:0003824">
    <property type="term" value="F:catalytic activity"/>
    <property type="evidence" value="ECO:0007669"/>
    <property type="project" value="InterPro"/>
</dbReference>
<keyword evidence="2" id="KW-1185">Reference proteome</keyword>
<dbReference type="eggNOG" id="COG1804">
    <property type="taxonomic scope" value="Bacteria"/>
</dbReference>
<dbReference type="InterPro" id="IPR050509">
    <property type="entry name" value="CoA-transferase_III"/>
</dbReference>
<dbReference type="SUPFAM" id="SSF89796">
    <property type="entry name" value="CoA-transferase family III (CaiB/BaiF)"/>
    <property type="match status" value="1"/>
</dbReference>
<dbReference type="STRING" id="1200352.A606_04050"/>
<dbReference type="InterPro" id="IPR023606">
    <property type="entry name" value="CoA-Trfase_III_dom_1_sf"/>
</dbReference>
<dbReference type="PANTHER" id="PTHR48228">
    <property type="entry name" value="SUCCINYL-COA--D-CITRAMALATE COA-TRANSFERASE"/>
    <property type="match status" value="1"/>
</dbReference>
<dbReference type="EMBL" id="CP003696">
    <property type="protein sequence ID" value="AGP30459.1"/>
    <property type="molecule type" value="Genomic_DNA"/>
</dbReference>
<reference evidence="1 2" key="1">
    <citation type="submission" date="2012-06" db="EMBL/GenBank/DDBJ databases">
        <title>Complete genome sequence of Corynebacterium terpenotabidum Y-11 (=DSM 44721).</title>
        <authorList>
            <person name="Ruckert C."/>
            <person name="Albersmeier A."/>
            <person name="Al-Dilaimi A."/>
            <person name="Szczepanowski R."/>
            <person name="Kalinowski J."/>
        </authorList>
    </citation>
    <scope>NUCLEOTIDE SEQUENCE [LARGE SCALE GENOMIC DNA]</scope>
    <source>
        <strain evidence="1 2">Y-11</strain>
    </source>
</reference>
<accession>S4XD76</accession>
<protein>
    <submittedName>
        <fullName evidence="1">Uncharacterized protein</fullName>
    </submittedName>
</protein>
<dbReference type="Pfam" id="PF02515">
    <property type="entry name" value="CoA_transf_3"/>
    <property type="match status" value="1"/>
</dbReference>
<proteinExistence type="predicted"/>
<dbReference type="InterPro" id="IPR044855">
    <property type="entry name" value="CoA-Trfase_III_dom3_sf"/>
</dbReference>
<evidence type="ECO:0000313" key="1">
    <source>
        <dbReference type="EMBL" id="AGP30459.1"/>
    </source>
</evidence>
<gene>
    <name evidence="1" type="ORF">A606_04050</name>
</gene>
<dbReference type="Proteomes" id="UP000014809">
    <property type="component" value="Chromosome"/>
</dbReference>
<dbReference type="PATRIC" id="fig|1200352.3.peg.818"/>
<dbReference type="Gene3D" id="3.40.50.10540">
    <property type="entry name" value="Crotonobetainyl-coa:carnitine coa-transferase, domain 1"/>
    <property type="match status" value="1"/>
</dbReference>
<dbReference type="PANTHER" id="PTHR48228:SF5">
    <property type="entry name" value="ALPHA-METHYLACYL-COA RACEMASE"/>
    <property type="match status" value="1"/>
</dbReference>
<organism evidence="1 2">
    <name type="scientific">Corynebacterium terpenotabidum Y-11</name>
    <dbReference type="NCBI Taxonomy" id="1200352"/>
    <lineage>
        <taxon>Bacteria</taxon>
        <taxon>Bacillati</taxon>
        <taxon>Actinomycetota</taxon>
        <taxon>Actinomycetes</taxon>
        <taxon>Mycobacteriales</taxon>
        <taxon>Corynebacteriaceae</taxon>
        <taxon>Corynebacterium</taxon>
    </lineage>
</organism>
<dbReference type="AlphaFoldDB" id="S4XD76"/>
<dbReference type="InterPro" id="IPR003673">
    <property type="entry name" value="CoA-Trfase_fam_III"/>
</dbReference>
<evidence type="ECO:0000313" key="2">
    <source>
        <dbReference type="Proteomes" id="UP000014809"/>
    </source>
</evidence>
<dbReference type="Gene3D" id="3.30.1540.10">
    <property type="entry name" value="formyl-coa transferase, domain 3"/>
    <property type="match status" value="1"/>
</dbReference>
<dbReference type="HOGENOM" id="CLU_033975_5_1_11"/>
<sequence>MTTAPNLPGPVAAHRLVGLGATVTKIEPPTGDMLAAVIPSFHRELAEGQEIRTLDLKTPDGRRELDTLLADADLLLTSSRPRALAGLGLSWEEVHARYPRLCQVSIVGHSGEGGDRPGHDLTYQAEAGVLVPPQMPTLPVADLLGGERVVGEATALLFRAARTGTGSYREVALAQAVEDAAASVRHRLTAPGAVLGGALPTYGLYQASDGWVALAAIEPHFMARTGAELGVDPMDRDALASVFRTRTVAEWTALAAAHDLPLVAVRVA</sequence>
<dbReference type="KEGG" id="cter:A606_04050"/>
<name>S4XD76_9CORY</name>